<comment type="caution">
    <text evidence="1">The sequence shown here is derived from an EMBL/GenBank/DDBJ whole genome shotgun (WGS) entry which is preliminary data.</text>
</comment>
<keyword evidence="2" id="KW-1185">Reference proteome</keyword>
<accession>A0A9J5Z8U0</accession>
<evidence type="ECO:0008006" key="3">
    <source>
        <dbReference type="Google" id="ProtNLM"/>
    </source>
</evidence>
<proteinExistence type="predicted"/>
<evidence type="ECO:0000313" key="1">
    <source>
        <dbReference type="EMBL" id="KAG5608685.1"/>
    </source>
</evidence>
<dbReference type="AlphaFoldDB" id="A0A9J5Z8U0"/>
<organism evidence="1 2">
    <name type="scientific">Solanum commersonii</name>
    <name type="common">Commerson's wild potato</name>
    <name type="synonym">Commerson's nightshade</name>
    <dbReference type="NCBI Taxonomy" id="4109"/>
    <lineage>
        <taxon>Eukaryota</taxon>
        <taxon>Viridiplantae</taxon>
        <taxon>Streptophyta</taxon>
        <taxon>Embryophyta</taxon>
        <taxon>Tracheophyta</taxon>
        <taxon>Spermatophyta</taxon>
        <taxon>Magnoliopsida</taxon>
        <taxon>eudicotyledons</taxon>
        <taxon>Gunneridae</taxon>
        <taxon>Pentapetalae</taxon>
        <taxon>asterids</taxon>
        <taxon>lamiids</taxon>
        <taxon>Solanales</taxon>
        <taxon>Solanaceae</taxon>
        <taxon>Solanoideae</taxon>
        <taxon>Solaneae</taxon>
        <taxon>Solanum</taxon>
    </lineage>
</organism>
<sequence length="273" mass="32198">MLTDALCKTVHPFSKVADGRWSWQADRDSSLFGFRSNEYTAELMEIPTSFLPSKFFIVTTDFEENYYIVKKRTKTVPREVISRCWEVKGVLGAYIKAMKYMYNRAKIRMSPGQEEVTFWDLRFRRAFQDWGVNEFERMLQLLRQHCEAVDRTDSIRWRLGNNGVFPIKSSIPKVPRKVCFFTWLAARRVILTTKNLRKTKLGHETMVGHVKLVCNVMGNAENCERTVVLLESWKKQEKMQGIESCSYSIDVDRLREKFEVFQRSRIEFLAVEE</sequence>
<dbReference type="Proteomes" id="UP000824120">
    <property type="component" value="Chromosome 4"/>
</dbReference>
<name>A0A9J5Z8U0_SOLCO</name>
<reference evidence="1 2" key="1">
    <citation type="submission" date="2020-09" db="EMBL/GenBank/DDBJ databases">
        <title>De no assembly of potato wild relative species, Solanum commersonii.</title>
        <authorList>
            <person name="Cho K."/>
        </authorList>
    </citation>
    <scope>NUCLEOTIDE SEQUENCE [LARGE SCALE GENOMIC DNA]</scope>
    <source>
        <strain evidence="1">LZ3.2</strain>
        <tissue evidence="1">Leaf</tissue>
    </source>
</reference>
<gene>
    <name evidence="1" type="ORF">H5410_019966</name>
</gene>
<dbReference type="EMBL" id="JACXVP010000004">
    <property type="protein sequence ID" value="KAG5608685.1"/>
    <property type="molecule type" value="Genomic_DNA"/>
</dbReference>
<evidence type="ECO:0000313" key="2">
    <source>
        <dbReference type="Proteomes" id="UP000824120"/>
    </source>
</evidence>
<protein>
    <recommendedName>
        <fullName evidence="3">Reverse transcriptase zinc-binding domain-containing protein</fullName>
    </recommendedName>
</protein>